<evidence type="ECO:0000313" key="2">
    <source>
        <dbReference type="Proteomes" id="UP000269221"/>
    </source>
</evidence>
<proteinExistence type="predicted"/>
<name>A0A3M0JVI1_HIRRU</name>
<keyword evidence="2" id="KW-1185">Reference proteome</keyword>
<accession>A0A3M0JVI1</accession>
<organism evidence="1 2">
    <name type="scientific">Hirundo rustica rustica</name>
    <dbReference type="NCBI Taxonomy" id="333673"/>
    <lineage>
        <taxon>Eukaryota</taxon>
        <taxon>Metazoa</taxon>
        <taxon>Chordata</taxon>
        <taxon>Craniata</taxon>
        <taxon>Vertebrata</taxon>
        <taxon>Euteleostomi</taxon>
        <taxon>Archelosauria</taxon>
        <taxon>Archosauria</taxon>
        <taxon>Dinosauria</taxon>
        <taxon>Saurischia</taxon>
        <taxon>Theropoda</taxon>
        <taxon>Coelurosauria</taxon>
        <taxon>Aves</taxon>
        <taxon>Neognathae</taxon>
        <taxon>Neoaves</taxon>
        <taxon>Telluraves</taxon>
        <taxon>Australaves</taxon>
        <taxon>Passeriformes</taxon>
        <taxon>Sylvioidea</taxon>
        <taxon>Hirundinidae</taxon>
        <taxon>Hirundo</taxon>
    </lineage>
</organism>
<sequence>MASDLLNYLAKKGNGILSCSSNSAASRARAVIVPLHLALVGLHLEYWAQSWAPQHKNDSAGACPERTMKLGKGPEHKSDEKWLKQLGLFSLK</sequence>
<dbReference type="OrthoDB" id="9836442at2759"/>
<comment type="caution">
    <text evidence="1">The sequence shown here is derived from an EMBL/GenBank/DDBJ whole genome shotgun (WGS) entry which is preliminary data.</text>
</comment>
<protein>
    <submittedName>
        <fullName evidence="1">Uncharacterized protein</fullName>
    </submittedName>
</protein>
<dbReference type="AlphaFoldDB" id="A0A3M0JVI1"/>
<evidence type="ECO:0000313" key="1">
    <source>
        <dbReference type="EMBL" id="RMC04848.1"/>
    </source>
</evidence>
<reference evidence="1 2" key="1">
    <citation type="submission" date="2018-07" db="EMBL/GenBank/DDBJ databases">
        <title>A high quality draft genome assembly of the barn swallow (H. rustica rustica).</title>
        <authorList>
            <person name="Formenti G."/>
            <person name="Chiara M."/>
            <person name="Poveda L."/>
            <person name="Francoijs K.-J."/>
            <person name="Bonisoli-Alquati A."/>
            <person name="Canova L."/>
            <person name="Gianfranceschi L."/>
            <person name="Horner D.S."/>
            <person name="Saino N."/>
        </authorList>
    </citation>
    <scope>NUCLEOTIDE SEQUENCE [LARGE SCALE GENOMIC DNA]</scope>
    <source>
        <strain evidence="1">Chelidonia</strain>
        <tissue evidence="1">Blood</tissue>
    </source>
</reference>
<dbReference type="Proteomes" id="UP000269221">
    <property type="component" value="Unassembled WGS sequence"/>
</dbReference>
<dbReference type="EMBL" id="QRBI01000123">
    <property type="protein sequence ID" value="RMC04848.1"/>
    <property type="molecule type" value="Genomic_DNA"/>
</dbReference>
<gene>
    <name evidence="1" type="ORF">DUI87_18022</name>
</gene>